<accession>A0AAP0DFT3</accession>
<dbReference type="AlphaFoldDB" id="A0AAP0DFT3"/>
<keyword evidence="14" id="KW-1185">Reference proteome</keyword>
<dbReference type="GO" id="GO:0005634">
    <property type="term" value="C:nucleus"/>
    <property type="evidence" value="ECO:0007669"/>
    <property type="project" value="UniProtKB-SubCell"/>
</dbReference>
<dbReference type="InterPro" id="IPR019787">
    <property type="entry name" value="Znf_PHD-finger"/>
</dbReference>
<feature type="compositionally biased region" description="Basic residues" evidence="10">
    <location>
        <begin position="428"/>
        <end position="442"/>
    </location>
</feature>
<feature type="domain" description="PHD-type" evidence="11">
    <location>
        <begin position="292"/>
        <end position="351"/>
    </location>
</feature>
<feature type="region of interest" description="Disordered" evidence="10">
    <location>
        <begin position="570"/>
        <end position="591"/>
    </location>
</feature>
<evidence type="ECO:0000259" key="11">
    <source>
        <dbReference type="PROSITE" id="PS50016"/>
    </source>
</evidence>
<feature type="domain" description="PHD-type" evidence="11">
    <location>
        <begin position="154"/>
        <end position="212"/>
    </location>
</feature>
<evidence type="ECO:0000313" key="14">
    <source>
        <dbReference type="Proteomes" id="UP001408789"/>
    </source>
</evidence>
<protein>
    <submittedName>
        <fullName evidence="13">Uncharacterized protein</fullName>
    </submittedName>
</protein>
<evidence type="ECO:0000256" key="8">
    <source>
        <dbReference type="ARBA" id="ARBA00023242"/>
    </source>
</evidence>
<dbReference type="SMART" id="SM00184">
    <property type="entry name" value="RING"/>
    <property type="match status" value="2"/>
</dbReference>
<feature type="region of interest" description="Disordered" evidence="10">
    <location>
        <begin position="418"/>
        <end position="480"/>
    </location>
</feature>
<dbReference type="Pfam" id="PF00628">
    <property type="entry name" value="PHD"/>
    <property type="match status" value="1"/>
</dbReference>
<dbReference type="CDD" id="cd16448">
    <property type="entry name" value="RING-H2"/>
    <property type="match status" value="1"/>
</dbReference>
<feature type="region of interest" description="Disordered" evidence="10">
    <location>
        <begin position="608"/>
        <end position="653"/>
    </location>
</feature>
<proteinExistence type="predicted"/>
<gene>
    <name evidence="13" type="ORF">SSX86_006919</name>
</gene>
<dbReference type="InterPro" id="IPR011011">
    <property type="entry name" value="Znf_FYVE_PHD"/>
</dbReference>
<keyword evidence="8" id="KW-0539">Nucleus</keyword>
<dbReference type="Gene3D" id="3.30.40.10">
    <property type="entry name" value="Zinc/RING finger domain, C3HC4 (zinc finger)"/>
    <property type="match status" value="2"/>
</dbReference>
<dbReference type="InterPro" id="IPR019786">
    <property type="entry name" value="Zinc_finger_PHD-type_CS"/>
</dbReference>
<evidence type="ECO:0000256" key="5">
    <source>
        <dbReference type="ARBA" id="ARBA00022833"/>
    </source>
</evidence>
<dbReference type="FunFam" id="3.30.40.10:FF:000638">
    <property type="entry name" value="PHD finger family protein"/>
    <property type="match status" value="1"/>
</dbReference>
<organism evidence="13 14">
    <name type="scientific">Deinandra increscens subsp. villosa</name>
    <dbReference type="NCBI Taxonomy" id="3103831"/>
    <lineage>
        <taxon>Eukaryota</taxon>
        <taxon>Viridiplantae</taxon>
        <taxon>Streptophyta</taxon>
        <taxon>Embryophyta</taxon>
        <taxon>Tracheophyta</taxon>
        <taxon>Spermatophyta</taxon>
        <taxon>Magnoliopsida</taxon>
        <taxon>eudicotyledons</taxon>
        <taxon>Gunneridae</taxon>
        <taxon>Pentapetalae</taxon>
        <taxon>asterids</taxon>
        <taxon>campanulids</taxon>
        <taxon>Asterales</taxon>
        <taxon>Asteraceae</taxon>
        <taxon>Asteroideae</taxon>
        <taxon>Heliantheae alliance</taxon>
        <taxon>Madieae</taxon>
        <taxon>Madiinae</taxon>
        <taxon>Deinandra</taxon>
    </lineage>
</organism>
<dbReference type="PANTHER" id="PTHR45888">
    <property type="entry name" value="HL01030P-RELATED"/>
    <property type="match status" value="1"/>
</dbReference>
<dbReference type="PROSITE" id="PS50089">
    <property type="entry name" value="ZF_RING_2"/>
    <property type="match status" value="1"/>
</dbReference>
<keyword evidence="4 9" id="KW-0863">Zinc-finger</keyword>
<dbReference type="GO" id="GO:0008270">
    <property type="term" value="F:zinc ion binding"/>
    <property type="evidence" value="ECO:0007669"/>
    <property type="project" value="UniProtKB-KW"/>
</dbReference>
<feature type="compositionally biased region" description="Basic and acidic residues" evidence="10">
    <location>
        <begin position="580"/>
        <end position="591"/>
    </location>
</feature>
<evidence type="ECO:0000256" key="6">
    <source>
        <dbReference type="ARBA" id="ARBA00023015"/>
    </source>
</evidence>
<evidence type="ECO:0000256" key="7">
    <source>
        <dbReference type="ARBA" id="ARBA00023163"/>
    </source>
</evidence>
<dbReference type="PANTHER" id="PTHR45888:SF4">
    <property type="entry name" value="PHD FINGER PROTEIN 10"/>
    <property type="match status" value="1"/>
</dbReference>
<evidence type="ECO:0000256" key="10">
    <source>
        <dbReference type="SAM" id="MobiDB-lite"/>
    </source>
</evidence>
<dbReference type="SUPFAM" id="SSF57903">
    <property type="entry name" value="FYVE/PHD zinc finger"/>
    <property type="match status" value="3"/>
</dbReference>
<evidence type="ECO:0000313" key="13">
    <source>
        <dbReference type="EMBL" id="KAK9074321.1"/>
    </source>
</evidence>
<feature type="domain" description="RING-type" evidence="12">
    <location>
        <begin position="157"/>
        <end position="210"/>
    </location>
</feature>
<evidence type="ECO:0000256" key="1">
    <source>
        <dbReference type="ARBA" id="ARBA00004123"/>
    </source>
</evidence>
<dbReference type="PROSITE" id="PS50016">
    <property type="entry name" value="ZF_PHD_2"/>
    <property type="match status" value="2"/>
</dbReference>
<evidence type="ECO:0000256" key="2">
    <source>
        <dbReference type="ARBA" id="ARBA00022723"/>
    </source>
</evidence>
<name>A0AAP0DFT3_9ASTR</name>
<dbReference type="SMART" id="SM00249">
    <property type="entry name" value="PHD"/>
    <property type="match status" value="3"/>
</dbReference>
<dbReference type="Proteomes" id="UP001408789">
    <property type="component" value="Unassembled WGS sequence"/>
</dbReference>
<feature type="compositionally biased region" description="Polar residues" evidence="10">
    <location>
        <begin position="460"/>
        <end position="470"/>
    </location>
</feature>
<dbReference type="PROSITE" id="PS01359">
    <property type="entry name" value="ZF_PHD_1"/>
    <property type="match status" value="1"/>
</dbReference>
<evidence type="ECO:0000259" key="12">
    <source>
        <dbReference type="PROSITE" id="PS50089"/>
    </source>
</evidence>
<dbReference type="EMBL" id="JBCNJP010000008">
    <property type="protein sequence ID" value="KAK9074321.1"/>
    <property type="molecule type" value="Genomic_DNA"/>
</dbReference>
<evidence type="ECO:0000256" key="9">
    <source>
        <dbReference type="PROSITE-ProRule" id="PRU00175"/>
    </source>
</evidence>
<feature type="compositionally biased region" description="Basic and acidic residues" evidence="10">
    <location>
        <begin position="643"/>
        <end position="653"/>
    </location>
</feature>
<dbReference type="InterPro" id="IPR001841">
    <property type="entry name" value="Znf_RING"/>
</dbReference>
<evidence type="ECO:0000256" key="4">
    <source>
        <dbReference type="ARBA" id="ARBA00022771"/>
    </source>
</evidence>
<dbReference type="InterPro" id="IPR001965">
    <property type="entry name" value="Znf_PHD"/>
</dbReference>
<keyword evidence="2" id="KW-0479">Metal-binding</keyword>
<dbReference type="FunFam" id="3.30.40.10:FF:000238">
    <property type="entry name" value="PHD finger family protein"/>
    <property type="match status" value="1"/>
</dbReference>
<comment type="caution">
    <text evidence="13">The sequence shown here is derived from an EMBL/GenBank/DDBJ whole genome shotgun (WGS) entry which is preliminary data.</text>
</comment>
<sequence>MAFHVACPITCRRICNCKLGFPPELRSEKDRKEFVEAAARVEAIFNNPSLVYGKPETVQVLVPKVVVTPPPTTATAAAMVTQTVLSPNVAAVVDGGGDLADELSAMNKRAAMQKKAAAASVAAEDYARRFESGDMAVGLINDVGGDEQSLSNGKVMCRLCFSGENERSDRAKKMLSCKNCNKKYHKSCVKSWAQNRDLFHWSSWTCPSCRSCEVCRRNGDPNKLMFCKRCDDAYHCYCQQPAHKNVSSGPYLCPKHTKCHSCASTVPGNGLSVRWFLGYTCCDACGRLFVKGNYCPVCLKVYRDSESTPMVCCDICQRWVHCHCDGISDEKYLQFQVDNNLQYRCATCRGECYQVRDLEDAVKELWRRRDKAERELTASLRAAAGLPTQEEIFSIQPYSDDEDKRPLSKNEHGRSLKFSLKGVVEKSPKKKSASKKSGKKKGFSSPLFGRAEQRTDGQSDAHSTGFINGDNNKDESGESEIAGSLTDAVWLNNDVIMNNETRKTIDKPLNTKGPKLVIHLSTRNQNVANLHPENESRTNGEKLDQSRGLKLRGKEGNTIKIRKLNPENTGLKPRVSFGKGSDDVNHGHKEKELKPLLRLKFKNPYSENLNTWTPSGVEEKSLVKGQRSKRKRPSPVMDTKSSSAKEDEGASHSYEDAEIMDANWIIQKLGRDAIGKKVEVHQRSNNTWHKGVIIEVFEGTSTVSVTLDDGKKSNVDLGKQGIRFYSQKRKR</sequence>
<keyword evidence="7" id="KW-0804">Transcription</keyword>
<keyword evidence="5" id="KW-0862">Zinc</keyword>
<keyword evidence="6" id="KW-0805">Transcription regulation</keyword>
<dbReference type="InterPro" id="IPR013083">
    <property type="entry name" value="Znf_RING/FYVE/PHD"/>
</dbReference>
<keyword evidence="3" id="KW-0677">Repeat</keyword>
<reference evidence="13 14" key="1">
    <citation type="submission" date="2024-04" db="EMBL/GenBank/DDBJ databases">
        <title>The reference genome of an endangered Asteraceae, Deinandra increscens subsp. villosa, native to the Central Coast of California.</title>
        <authorList>
            <person name="Guilliams M."/>
            <person name="Hasenstab-Lehman K."/>
            <person name="Meyer R."/>
            <person name="Mcevoy S."/>
        </authorList>
    </citation>
    <scope>NUCLEOTIDE SEQUENCE [LARGE SCALE GENOMIC DNA]</scope>
    <source>
        <tissue evidence="13">Leaf</tissue>
    </source>
</reference>
<evidence type="ECO:0000256" key="3">
    <source>
        <dbReference type="ARBA" id="ARBA00022737"/>
    </source>
</evidence>
<comment type="subcellular location">
    <subcellularLocation>
        <location evidence="1">Nucleus</location>
    </subcellularLocation>
</comment>